<dbReference type="PANTHER" id="PTHR43591:SF31">
    <property type="entry name" value="LAEA-LIKE, PUTATIVE (AFU_ORTHOLOGUE AFUA_8G01930)-RELATED"/>
    <property type="match status" value="1"/>
</dbReference>
<dbReference type="AlphaFoldDB" id="A0AA38S4U2"/>
<evidence type="ECO:0000256" key="2">
    <source>
        <dbReference type="SAM" id="MobiDB-lite"/>
    </source>
</evidence>
<evidence type="ECO:0000313" key="3">
    <source>
        <dbReference type="EMBL" id="KAJ9156194.1"/>
    </source>
</evidence>
<gene>
    <name evidence="3" type="ORF">NKR23_g1273</name>
</gene>
<keyword evidence="4" id="KW-1185">Reference proteome</keyword>
<evidence type="ECO:0000313" key="4">
    <source>
        <dbReference type="Proteomes" id="UP001174694"/>
    </source>
</evidence>
<dbReference type="Gene3D" id="3.40.50.150">
    <property type="entry name" value="Vaccinia Virus protein VP39"/>
    <property type="match status" value="1"/>
</dbReference>
<dbReference type="GO" id="GO:0008168">
    <property type="term" value="F:methyltransferase activity"/>
    <property type="evidence" value="ECO:0007669"/>
    <property type="project" value="TreeGrafter"/>
</dbReference>
<protein>
    <submittedName>
        <fullName evidence="3">Trans-aconitate 2-methyltransferase</fullName>
    </submittedName>
</protein>
<reference evidence="3" key="1">
    <citation type="submission" date="2022-07" db="EMBL/GenBank/DDBJ databases">
        <title>Fungi with potential for degradation of polypropylene.</title>
        <authorList>
            <person name="Gostincar C."/>
        </authorList>
    </citation>
    <scope>NUCLEOTIDE SEQUENCE</scope>
    <source>
        <strain evidence="3">EXF-13308</strain>
    </source>
</reference>
<dbReference type="SUPFAM" id="SSF53335">
    <property type="entry name" value="S-adenosyl-L-methionine-dependent methyltransferases"/>
    <property type="match status" value="1"/>
</dbReference>
<dbReference type="CDD" id="cd02440">
    <property type="entry name" value="AdoMet_MTases"/>
    <property type="match status" value="1"/>
</dbReference>
<dbReference type="Proteomes" id="UP001174694">
    <property type="component" value="Unassembled WGS sequence"/>
</dbReference>
<sequence length="329" mass="37186">MSQHPIEADPSAVAGPSEDEVPDADCSSLTSVTPSILEGQIEEGRVYAIYGRQEYGFPMDDAELDRIDFKHAQYHTLLANKRFLAPISDNPEKILDLGCGTGIWCIDVADTYPSADVMGIDIAPTQPQWVPPNCHFELDDMEEPWVWKEDSFDFIFSRDLILSVRDWPRLIDQCYTHLKPGGWVEFQCMSGVLQCDDGTVPPDSALQGFSDHLRLASAAFQTPVDDPSRWKGWMEARGFETVTEEVFSVPCSPWPRDPRLRLVGAYQQENLVSNLEGVTTRLFTRALNWTTEQVNVFHVGVRKDMKNTGFHGYWPFYVVYARKPLDAAS</sequence>
<proteinExistence type="inferred from homology"/>
<dbReference type="InterPro" id="IPR029063">
    <property type="entry name" value="SAM-dependent_MTases_sf"/>
</dbReference>
<dbReference type="PANTHER" id="PTHR43591">
    <property type="entry name" value="METHYLTRANSFERASE"/>
    <property type="match status" value="1"/>
</dbReference>
<accession>A0AA38S4U2</accession>
<name>A0AA38S4U2_9PEZI</name>
<dbReference type="Pfam" id="PF13489">
    <property type="entry name" value="Methyltransf_23"/>
    <property type="match status" value="1"/>
</dbReference>
<dbReference type="EMBL" id="JANBVO010000002">
    <property type="protein sequence ID" value="KAJ9156194.1"/>
    <property type="molecule type" value="Genomic_DNA"/>
</dbReference>
<comment type="caution">
    <text evidence="3">The sequence shown here is derived from an EMBL/GenBank/DDBJ whole genome shotgun (WGS) entry which is preliminary data.</text>
</comment>
<evidence type="ECO:0000256" key="1">
    <source>
        <dbReference type="ARBA" id="ARBA00038158"/>
    </source>
</evidence>
<comment type="similarity">
    <text evidence="1">Belongs to the methyltransferase superfamily. LaeA methyltransferase family.</text>
</comment>
<feature type="region of interest" description="Disordered" evidence="2">
    <location>
        <begin position="1"/>
        <end position="29"/>
    </location>
</feature>
<organism evidence="3 4">
    <name type="scientific">Pleurostoma richardsiae</name>
    <dbReference type="NCBI Taxonomy" id="41990"/>
    <lineage>
        <taxon>Eukaryota</taxon>
        <taxon>Fungi</taxon>
        <taxon>Dikarya</taxon>
        <taxon>Ascomycota</taxon>
        <taxon>Pezizomycotina</taxon>
        <taxon>Sordariomycetes</taxon>
        <taxon>Sordariomycetidae</taxon>
        <taxon>Calosphaeriales</taxon>
        <taxon>Pleurostomataceae</taxon>
        <taxon>Pleurostoma</taxon>
    </lineage>
</organism>